<evidence type="ECO:0000313" key="1">
    <source>
        <dbReference type="EMBL" id="GAW92436.1"/>
    </source>
</evidence>
<accession>A0A1Z5HSD1</accession>
<reference evidence="2" key="1">
    <citation type="journal article" date="2017" name="Appl. Environ. Microbiol.">
        <title>Genomic analysis of Calderihabitans maritimus KKC1, a thermophilic hydrogenogenic carboxydotrophic bacterium isolated from marine sediment.</title>
        <authorList>
            <person name="Omae K."/>
            <person name="Yoneda Y."/>
            <person name="Fukuyama Y."/>
            <person name="Yoshida T."/>
            <person name="Sako Y."/>
        </authorList>
    </citation>
    <scope>NUCLEOTIDE SEQUENCE [LARGE SCALE GENOMIC DNA]</scope>
    <source>
        <strain evidence="2">KKC1</strain>
    </source>
</reference>
<dbReference type="EMBL" id="BDGJ01000079">
    <property type="protein sequence ID" value="GAW92436.1"/>
    <property type="molecule type" value="Genomic_DNA"/>
</dbReference>
<protein>
    <submittedName>
        <fullName evidence="1">Uncharacterized protein</fullName>
    </submittedName>
</protein>
<dbReference type="AlphaFoldDB" id="A0A1Z5HSD1"/>
<organism evidence="1 2">
    <name type="scientific">Calderihabitans maritimus</name>
    <dbReference type="NCBI Taxonomy" id="1246530"/>
    <lineage>
        <taxon>Bacteria</taxon>
        <taxon>Bacillati</taxon>
        <taxon>Bacillota</taxon>
        <taxon>Clostridia</taxon>
        <taxon>Neomoorellales</taxon>
        <taxon>Calderihabitantaceae</taxon>
        <taxon>Calderihabitans</taxon>
    </lineage>
</organism>
<keyword evidence="2" id="KW-1185">Reference proteome</keyword>
<sequence length="112" mass="13258">MAARQDEMYQILKVQEEGQKILKEKQETMAARQDEMYQILKGQEEEQKILKEKQEIMAARQDEMYQILRAWEEDRPVTKKAVDELQVEVARMKNHKHKIVLQTEVETVAAEG</sequence>
<proteinExistence type="predicted"/>
<gene>
    <name evidence="1" type="ORF">KKC1_15900</name>
</gene>
<evidence type="ECO:0000313" key="2">
    <source>
        <dbReference type="Proteomes" id="UP000197032"/>
    </source>
</evidence>
<name>A0A1Z5HSD1_9FIRM</name>
<dbReference type="Proteomes" id="UP000197032">
    <property type="component" value="Unassembled WGS sequence"/>
</dbReference>
<comment type="caution">
    <text evidence="1">The sequence shown here is derived from an EMBL/GenBank/DDBJ whole genome shotgun (WGS) entry which is preliminary data.</text>
</comment>